<accession>A0A7L7KQG3</accession>
<dbReference type="KEGG" id="xcl:G4Z02_04550"/>
<protein>
    <submittedName>
        <fullName evidence="1">Uncharacterized protein</fullName>
    </submittedName>
</protein>
<gene>
    <name evidence="1" type="ORF">G4Z02_04550</name>
</gene>
<keyword evidence="2" id="KW-1185">Reference proteome</keyword>
<organism evidence="1 2">
    <name type="scientific">Candidatus Xianfuyuplasma coldseepsis</name>
    <dbReference type="NCBI Taxonomy" id="2782163"/>
    <lineage>
        <taxon>Bacteria</taxon>
        <taxon>Bacillati</taxon>
        <taxon>Mycoplasmatota</taxon>
        <taxon>Mollicutes</taxon>
        <taxon>Candidatus Izemoplasmatales</taxon>
        <taxon>Candidatus Izemoplasmataceae</taxon>
        <taxon>Candidatus Xianfuyuplasma</taxon>
    </lineage>
</organism>
<evidence type="ECO:0000313" key="2">
    <source>
        <dbReference type="Proteomes" id="UP000514720"/>
    </source>
</evidence>
<proteinExistence type="predicted"/>
<dbReference type="RefSeq" id="WP_258878666.1">
    <property type="nucleotide sequence ID" value="NZ_CP048914.1"/>
</dbReference>
<name>A0A7L7KQG3_9MOLU</name>
<dbReference type="Proteomes" id="UP000514720">
    <property type="component" value="Chromosome"/>
</dbReference>
<evidence type="ECO:0000313" key="1">
    <source>
        <dbReference type="EMBL" id="QMS85040.1"/>
    </source>
</evidence>
<sequence length="63" mass="7505">MDNDRKYFNCSQKHEIDYLAKKFVGPKEEIVQKIKELCKQKVIHYSTHEEAEKALMDAGYQKK</sequence>
<reference evidence="1 2" key="1">
    <citation type="submission" date="2020-02" db="EMBL/GenBank/DDBJ databases">
        <authorList>
            <person name="Zheng R.K."/>
            <person name="Sun C.M."/>
        </authorList>
    </citation>
    <scope>NUCLEOTIDE SEQUENCE [LARGE SCALE GENOMIC DNA]</scope>
    <source>
        <strain evidence="2">zrk13</strain>
    </source>
</reference>
<dbReference type="EMBL" id="CP048914">
    <property type="protein sequence ID" value="QMS85040.1"/>
    <property type="molecule type" value="Genomic_DNA"/>
</dbReference>
<dbReference type="AlphaFoldDB" id="A0A7L7KQG3"/>